<proteinExistence type="predicted"/>
<keyword evidence="1" id="KW-0472">Membrane</keyword>
<comment type="caution">
    <text evidence="2">The sequence shown here is derived from an EMBL/GenBank/DDBJ whole genome shotgun (WGS) entry which is preliminary data.</text>
</comment>
<evidence type="ECO:0000256" key="1">
    <source>
        <dbReference type="SAM" id="Phobius"/>
    </source>
</evidence>
<name>A0ABQ8TGW9_PERAM</name>
<gene>
    <name evidence="2" type="ORF">ANN_12572</name>
</gene>
<evidence type="ECO:0000313" key="3">
    <source>
        <dbReference type="Proteomes" id="UP001148838"/>
    </source>
</evidence>
<accession>A0ABQ8TGW9</accession>
<keyword evidence="1" id="KW-1133">Transmembrane helix</keyword>
<keyword evidence="1" id="KW-0812">Transmembrane</keyword>
<keyword evidence="3" id="KW-1185">Reference proteome</keyword>
<feature type="transmembrane region" description="Helical" evidence="1">
    <location>
        <begin position="401"/>
        <end position="423"/>
    </location>
</feature>
<protein>
    <submittedName>
        <fullName evidence="2">Uncharacterized protein</fullName>
    </submittedName>
</protein>
<sequence>MYDTRSYVFPNSSHSCHYRRYRTYRHVLFRMNAVLASQLLCLLEQLVDAELRGEFVSQFQDCGSRNCTEIISVYPLDLPGTQFPSSASVVLLHQWTQVNFSSTFLIFINFERIMTLSVVRGCLPADENCQKSNANYEVRMPPNTKKIKERMGSGREWDVVNCFGDIVFWIRAAYCIGRNQTSSLDQRESKCMQSHDIHVNFKLPFQCVVLFTGLDIGKLYLAGQVSFHSLFVIARVLRSPWFNVFCFLSPVFQESGALWCWYQAESCNQFLYEVQESIGVCQGSSFSEFHYFRRVPVYDWVIFSGTNGMMVGSIRPNNFRNFIIALKNKGSLKFVDTICSTFPCNMITNVPDEIDHIYCTYTDILTSLVAPSVERWLTTSADPSSNSGDSQVVCVVNEVQLGVLIFIDVNLVILDSLFLFGYLTTLYQLRGLALRNARWFESSWGKKFSHEISASVWDRCPPSIVMYLGSHDRRSLYNKDSIVIIRMCRSTKHKYYIEGRVGEFEVNEKRQILIVDAFYVERYLFLQRDNFVISIEYSLPFTLFFDSRLDNESFNRIITVVICSRIFVNFEGIMTLSVVFGCLTIFINFEWIMTLSVVPGCLTADENYQKSTTNYEVRMPRNAKKKQRRKIKYIFIFWRACSSLKIRIYI</sequence>
<organism evidence="2 3">
    <name type="scientific">Periplaneta americana</name>
    <name type="common">American cockroach</name>
    <name type="synonym">Blatta americana</name>
    <dbReference type="NCBI Taxonomy" id="6978"/>
    <lineage>
        <taxon>Eukaryota</taxon>
        <taxon>Metazoa</taxon>
        <taxon>Ecdysozoa</taxon>
        <taxon>Arthropoda</taxon>
        <taxon>Hexapoda</taxon>
        <taxon>Insecta</taxon>
        <taxon>Pterygota</taxon>
        <taxon>Neoptera</taxon>
        <taxon>Polyneoptera</taxon>
        <taxon>Dictyoptera</taxon>
        <taxon>Blattodea</taxon>
        <taxon>Blattoidea</taxon>
        <taxon>Blattidae</taxon>
        <taxon>Blattinae</taxon>
        <taxon>Periplaneta</taxon>
    </lineage>
</organism>
<dbReference type="Proteomes" id="UP001148838">
    <property type="component" value="Unassembled WGS sequence"/>
</dbReference>
<feature type="transmembrane region" description="Helical" evidence="1">
    <location>
        <begin position="566"/>
        <end position="589"/>
    </location>
</feature>
<dbReference type="EMBL" id="JAJSOF020000009">
    <property type="protein sequence ID" value="KAJ4445886.1"/>
    <property type="molecule type" value="Genomic_DNA"/>
</dbReference>
<reference evidence="2 3" key="1">
    <citation type="journal article" date="2022" name="Allergy">
        <title>Genome assembly and annotation of Periplaneta americana reveal a comprehensive cockroach allergen profile.</title>
        <authorList>
            <person name="Wang L."/>
            <person name="Xiong Q."/>
            <person name="Saelim N."/>
            <person name="Wang L."/>
            <person name="Nong W."/>
            <person name="Wan A.T."/>
            <person name="Shi M."/>
            <person name="Liu X."/>
            <person name="Cao Q."/>
            <person name="Hui J.H.L."/>
            <person name="Sookrung N."/>
            <person name="Leung T.F."/>
            <person name="Tungtrongchitr A."/>
            <person name="Tsui S.K.W."/>
        </authorList>
    </citation>
    <scope>NUCLEOTIDE SEQUENCE [LARGE SCALE GENOMIC DNA]</scope>
    <source>
        <strain evidence="2">PWHHKU_190912</strain>
    </source>
</reference>
<evidence type="ECO:0000313" key="2">
    <source>
        <dbReference type="EMBL" id="KAJ4445886.1"/>
    </source>
</evidence>